<evidence type="ECO:0000256" key="1">
    <source>
        <dbReference type="SAM" id="Coils"/>
    </source>
</evidence>
<dbReference type="OMA" id="TTGYMQN"/>
<evidence type="ECO:0000313" key="2">
    <source>
        <dbReference type="EnsemblProtists" id="PYU1_T006617"/>
    </source>
</evidence>
<evidence type="ECO:0000313" key="3">
    <source>
        <dbReference type="Proteomes" id="UP000019132"/>
    </source>
</evidence>
<reference evidence="3" key="2">
    <citation type="submission" date="2010-04" db="EMBL/GenBank/DDBJ databases">
        <authorList>
            <person name="Buell R."/>
            <person name="Hamilton J."/>
            <person name="Hostetler J."/>
        </authorList>
    </citation>
    <scope>NUCLEOTIDE SEQUENCE [LARGE SCALE GENOMIC DNA]</scope>
    <source>
        <strain evidence="3">DAOM:BR144</strain>
    </source>
</reference>
<protein>
    <recommendedName>
        <fullName evidence="4">START domain-containing protein</fullName>
    </recommendedName>
</protein>
<dbReference type="EMBL" id="GL376635">
    <property type="status" value="NOT_ANNOTATED_CDS"/>
    <property type="molecule type" value="Genomic_DNA"/>
</dbReference>
<evidence type="ECO:0008006" key="4">
    <source>
        <dbReference type="Google" id="ProtNLM"/>
    </source>
</evidence>
<dbReference type="HOGENOM" id="CLU_708775_0_0_1"/>
<feature type="coiled-coil region" evidence="1">
    <location>
        <begin position="97"/>
        <end position="124"/>
    </location>
</feature>
<organism evidence="2 3">
    <name type="scientific">Globisporangium ultimum (strain ATCC 200006 / CBS 805.95 / DAOM BR144)</name>
    <name type="common">Pythium ultimum</name>
    <dbReference type="NCBI Taxonomy" id="431595"/>
    <lineage>
        <taxon>Eukaryota</taxon>
        <taxon>Sar</taxon>
        <taxon>Stramenopiles</taxon>
        <taxon>Oomycota</taxon>
        <taxon>Peronosporomycetes</taxon>
        <taxon>Pythiales</taxon>
        <taxon>Pythiaceae</taxon>
        <taxon>Globisporangium</taxon>
    </lineage>
</organism>
<dbReference type="eggNOG" id="ENOG502SK6Y">
    <property type="taxonomic scope" value="Eukaryota"/>
</dbReference>
<accession>K3WNS5</accession>
<reference evidence="3" key="1">
    <citation type="journal article" date="2010" name="Genome Biol.">
        <title>Genome sequence of the necrotrophic plant pathogen Pythium ultimum reveals original pathogenicity mechanisms and effector repertoire.</title>
        <authorList>
            <person name="Levesque C.A."/>
            <person name="Brouwer H."/>
            <person name="Cano L."/>
            <person name="Hamilton J.P."/>
            <person name="Holt C."/>
            <person name="Huitema E."/>
            <person name="Raffaele S."/>
            <person name="Robideau G.P."/>
            <person name="Thines M."/>
            <person name="Win J."/>
            <person name="Zerillo M.M."/>
            <person name="Beakes G.W."/>
            <person name="Boore J.L."/>
            <person name="Busam D."/>
            <person name="Dumas B."/>
            <person name="Ferriera S."/>
            <person name="Fuerstenberg S.I."/>
            <person name="Gachon C.M."/>
            <person name="Gaulin E."/>
            <person name="Govers F."/>
            <person name="Grenville-Briggs L."/>
            <person name="Horner N."/>
            <person name="Hostetler J."/>
            <person name="Jiang R.H."/>
            <person name="Johnson J."/>
            <person name="Krajaejun T."/>
            <person name="Lin H."/>
            <person name="Meijer H.J."/>
            <person name="Moore B."/>
            <person name="Morris P."/>
            <person name="Phuntmart V."/>
            <person name="Puiu D."/>
            <person name="Shetty J."/>
            <person name="Stajich J.E."/>
            <person name="Tripathy S."/>
            <person name="Wawra S."/>
            <person name="van West P."/>
            <person name="Whitty B.R."/>
            <person name="Coutinho P.M."/>
            <person name="Henrissat B."/>
            <person name="Martin F."/>
            <person name="Thomas P.D."/>
            <person name="Tyler B.M."/>
            <person name="De Vries R.P."/>
            <person name="Kamoun S."/>
            <person name="Yandell M."/>
            <person name="Tisserat N."/>
            <person name="Buell C.R."/>
        </authorList>
    </citation>
    <scope>NUCLEOTIDE SEQUENCE</scope>
    <source>
        <strain evidence="3">DAOM:BR144</strain>
    </source>
</reference>
<keyword evidence="3" id="KW-1185">Reference proteome</keyword>
<proteinExistence type="predicted"/>
<sequence>MEDTIKDVHLLSETQLKKLRRNERDRLRSLSKRESLKDMKMVVEELEAKKRELLVRRSGAEPVSYGTRNHVSLNRRTNAQDEVLKDDPTTASLVTPLSIQQDEFVSLTELIEQLRAENAALVRQLHERDLFNSAMQHLLLDFDKKDSTPHHSDDSDDGELHLQLHTLIGFTPLTQEEVRVFADQLLRQCRSARYEHLLRDKYSSGGKVFGWSDTRSQVGASITFLVTKRIANALPADMERVMWSCLTDSTRITRLLPPGLKCDIRVLQQVSENILIIDRRTYVGEPAATLRTVYMLLRVHDFEGGDIVIMKTIDSPLVKKLLLHDEVWCDIFYWMRFELIRSSNLNGKEFVETMTEFGGALSYVHEAHARAWLAELVFLAVRWETLAVSPVLLKAF</sequence>
<reference evidence="2" key="3">
    <citation type="submission" date="2015-02" db="UniProtKB">
        <authorList>
            <consortium name="EnsemblProtists"/>
        </authorList>
    </citation>
    <scope>IDENTIFICATION</scope>
    <source>
        <strain evidence="2">DAOM BR144</strain>
    </source>
</reference>
<dbReference type="InParanoid" id="K3WNS5"/>
<dbReference type="EnsemblProtists" id="PYU1_T006617">
    <property type="protein sequence ID" value="PYU1_T006617"/>
    <property type="gene ID" value="PYU1_G006605"/>
</dbReference>
<keyword evidence="1" id="KW-0175">Coiled coil</keyword>
<dbReference type="VEuPathDB" id="FungiDB:PYU1_G006605"/>
<dbReference type="AlphaFoldDB" id="K3WNS5"/>
<dbReference type="Proteomes" id="UP000019132">
    <property type="component" value="Unassembled WGS sequence"/>
</dbReference>
<name>K3WNS5_GLOUD</name>